<feature type="chain" id="PRO_5045104311" evidence="1">
    <location>
        <begin position="32"/>
        <end position="193"/>
    </location>
</feature>
<proteinExistence type="predicted"/>
<gene>
    <name evidence="2" type="ORF">ACFSDE_18090</name>
</gene>
<dbReference type="Proteomes" id="UP001597351">
    <property type="component" value="Unassembled WGS sequence"/>
</dbReference>
<feature type="signal peptide" evidence="1">
    <location>
        <begin position="1"/>
        <end position="31"/>
    </location>
</feature>
<sequence>MSTPTTRVVVALLTAGALVLGLHSLSAPSVAAPDLANAPTARLEAQAGGTTYRTRPFGGKLVSGTPEYYTVSVPRSGSYRVEMTGLITYDAAPASVQCFVVDLKKILADDFSGYYLVSTSDSETFFDNGLNEVITVDLKKARRILLACSSTVDIEVLKPITVAFTRTGRFANLPAKRYVPPAPSSGDLLEGLR</sequence>
<dbReference type="EMBL" id="JBHUGD010000004">
    <property type="protein sequence ID" value="MFD1948718.1"/>
    <property type="molecule type" value="Genomic_DNA"/>
</dbReference>
<name>A0ABW4TQL1_9ACTN</name>
<evidence type="ECO:0000313" key="2">
    <source>
        <dbReference type="EMBL" id="MFD1948718.1"/>
    </source>
</evidence>
<organism evidence="2 3">
    <name type="scientific">Nocardioides aestuarii</name>
    <dbReference type="NCBI Taxonomy" id="252231"/>
    <lineage>
        <taxon>Bacteria</taxon>
        <taxon>Bacillati</taxon>
        <taxon>Actinomycetota</taxon>
        <taxon>Actinomycetes</taxon>
        <taxon>Propionibacteriales</taxon>
        <taxon>Nocardioidaceae</taxon>
        <taxon>Nocardioides</taxon>
    </lineage>
</organism>
<keyword evidence="3" id="KW-1185">Reference proteome</keyword>
<keyword evidence="1" id="KW-0732">Signal</keyword>
<reference evidence="3" key="1">
    <citation type="journal article" date="2019" name="Int. J. Syst. Evol. Microbiol.">
        <title>The Global Catalogue of Microorganisms (GCM) 10K type strain sequencing project: providing services to taxonomists for standard genome sequencing and annotation.</title>
        <authorList>
            <consortium name="The Broad Institute Genomics Platform"/>
            <consortium name="The Broad Institute Genome Sequencing Center for Infectious Disease"/>
            <person name="Wu L."/>
            <person name="Ma J."/>
        </authorList>
    </citation>
    <scope>NUCLEOTIDE SEQUENCE [LARGE SCALE GENOMIC DNA]</scope>
    <source>
        <strain evidence="3">CGMCC 1.12477</strain>
    </source>
</reference>
<accession>A0ABW4TQL1</accession>
<evidence type="ECO:0000256" key="1">
    <source>
        <dbReference type="SAM" id="SignalP"/>
    </source>
</evidence>
<evidence type="ECO:0000313" key="3">
    <source>
        <dbReference type="Proteomes" id="UP001597351"/>
    </source>
</evidence>
<protein>
    <submittedName>
        <fullName evidence="2">Uncharacterized protein</fullName>
    </submittedName>
</protein>
<dbReference type="RefSeq" id="WP_343921737.1">
    <property type="nucleotide sequence ID" value="NZ_BAAAJT010000003.1"/>
</dbReference>
<comment type="caution">
    <text evidence="2">The sequence shown here is derived from an EMBL/GenBank/DDBJ whole genome shotgun (WGS) entry which is preliminary data.</text>
</comment>